<dbReference type="STRING" id="3218.A9RV74"/>
<dbReference type="Gramene" id="Pp3c2_15500V3.1">
    <property type="protein sequence ID" value="Pp3c2_15500V3.1"/>
    <property type="gene ID" value="Pp3c2_15500"/>
</dbReference>
<dbReference type="AlphaFoldDB" id="A9RV74"/>
<accession>A9RV74</accession>
<dbReference type="GeneID" id="112276376"/>
<evidence type="ECO:0000313" key="4">
    <source>
        <dbReference type="EnsemblPlants" id="Pp3c2_15500V3.1"/>
    </source>
</evidence>
<dbReference type="Gramene" id="Pp3c2_15500V3.2">
    <property type="protein sequence ID" value="Pp3c2_15500V3.2"/>
    <property type="gene ID" value="Pp3c2_15500"/>
</dbReference>
<dbReference type="HOGENOM" id="CLU_088756_1_0_1"/>
<dbReference type="PaxDb" id="3218-PP1S30_263V6.1"/>
<evidence type="ECO:0000313" key="5">
    <source>
        <dbReference type="Proteomes" id="UP000006727"/>
    </source>
</evidence>
<dbReference type="Proteomes" id="UP000006727">
    <property type="component" value="Chromosome 2"/>
</dbReference>
<dbReference type="FunCoup" id="A9RV74">
    <property type="interactions" value="1543"/>
</dbReference>
<reference evidence="3 5" key="1">
    <citation type="journal article" date="2008" name="Science">
        <title>The Physcomitrella genome reveals evolutionary insights into the conquest of land by plants.</title>
        <authorList>
            <person name="Rensing S."/>
            <person name="Lang D."/>
            <person name="Zimmer A."/>
            <person name="Terry A."/>
            <person name="Salamov A."/>
            <person name="Shapiro H."/>
            <person name="Nishiyama T."/>
            <person name="Perroud P.-F."/>
            <person name="Lindquist E."/>
            <person name="Kamisugi Y."/>
            <person name="Tanahashi T."/>
            <person name="Sakakibara K."/>
            <person name="Fujita T."/>
            <person name="Oishi K."/>
            <person name="Shin-I T."/>
            <person name="Kuroki Y."/>
            <person name="Toyoda A."/>
            <person name="Suzuki Y."/>
            <person name="Hashimoto A."/>
            <person name="Yamaguchi K."/>
            <person name="Sugano A."/>
            <person name="Kohara Y."/>
            <person name="Fujiyama A."/>
            <person name="Anterola A."/>
            <person name="Aoki S."/>
            <person name="Ashton N."/>
            <person name="Barbazuk W.B."/>
            <person name="Barker E."/>
            <person name="Bennetzen J."/>
            <person name="Bezanilla M."/>
            <person name="Blankenship R."/>
            <person name="Cho S.H."/>
            <person name="Dutcher S."/>
            <person name="Estelle M."/>
            <person name="Fawcett J.A."/>
            <person name="Gundlach H."/>
            <person name="Hanada K."/>
            <person name="Heyl A."/>
            <person name="Hicks K.A."/>
            <person name="Hugh J."/>
            <person name="Lohr M."/>
            <person name="Mayer K."/>
            <person name="Melkozernov A."/>
            <person name="Murata T."/>
            <person name="Nelson D."/>
            <person name="Pils B."/>
            <person name="Prigge M."/>
            <person name="Reiss B."/>
            <person name="Renner T."/>
            <person name="Rombauts S."/>
            <person name="Rushton P."/>
            <person name="Sanderfoot A."/>
            <person name="Schween G."/>
            <person name="Shiu S.-H."/>
            <person name="Stueber K."/>
            <person name="Theodoulou F.L."/>
            <person name="Tu H."/>
            <person name="Van de Peer Y."/>
            <person name="Verrier P.J."/>
            <person name="Waters E."/>
            <person name="Wood A."/>
            <person name="Yang L."/>
            <person name="Cove D."/>
            <person name="Cuming A."/>
            <person name="Hasebe M."/>
            <person name="Lucas S."/>
            <person name="Mishler D.B."/>
            <person name="Reski R."/>
            <person name="Grigoriev I."/>
            <person name="Quatrano R.S."/>
            <person name="Boore J.L."/>
        </authorList>
    </citation>
    <scope>NUCLEOTIDE SEQUENCE [LARGE SCALE GENOMIC DNA]</scope>
    <source>
        <strain evidence="4 5">cv. Gransden 2004</strain>
    </source>
</reference>
<dbReference type="Pfam" id="PF00498">
    <property type="entry name" value="FHA"/>
    <property type="match status" value="1"/>
</dbReference>
<reference evidence="4" key="3">
    <citation type="submission" date="2020-12" db="UniProtKB">
        <authorList>
            <consortium name="EnsemblPlants"/>
        </authorList>
    </citation>
    <scope>IDENTIFICATION</scope>
</reference>
<feature type="region of interest" description="Disordered" evidence="1">
    <location>
        <begin position="205"/>
        <end position="239"/>
    </location>
</feature>
<dbReference type="SMART" id="SM00240">
    <property type="entry name" value="FHA"/>
    <property type="match status" value="1"/>
</dbReference>
<evidence type="ECO:0000313" key="3">
    <source>
        <dbReference type="EMBL" id="PNR59933.1"/>
    </source>
</evidence>
<dbReference type="GO" id="GO:0005634">
    <property type="term" value="C:nucleus"/>
    <property type="evidence" value="ECO:0000318"/>
    <property type="project" value="GO_Central"/>
</dbReference>
<evidence type="ECO:0000256" key="1">
    <source>
        <dbReference type="SAM" id="MobiDB-lite"/>
    </source>
</evidence>
<dbReference type="eggNOG" id="ENOG502RZUN">
    <property type="taxonomic scope" value="Eukaryota"/>
</dbReference>
<gene>
    <name evidence="4" type="primary">LOC112276376</name>
    <name evidence="3" type="ORF">PHYPA_002725</name>
</gene>
<dbReference type="InterPro" id="IPR050923">
    <property type="entry name" value="Cell_Proc_Reg/RNA_Proc"/>
</dbReference>
<dbReference type="InterPro" id="IPR008984">
    <property type="entry name" value="SMAD_FHA_dom_sf"/>
</dbReference>
<dbReference type="FunFam" id="2.60.200.20:FF:000063">
    <property type="entry name" value="Predicted protein"/>
    <property type="match status" value="1"/>
</dbReference>
<dbReference type="CDD" id="cd00060">
    <property type="entry name" value="FHA"/>
    <property type="match status" value="1"/>
</dbReference>
<dbReference type="EMBL" id="ABEU02000002">
    <property type="protein sequence ID" value="PNR59933.1"/>
    <property type="molecule type" value="Genomic_DNA"/>
</dbReference>
<dbReference type="InterPro" id="IPR000253">
    <property type="entry name" value="FHA_dom"/>
</dbReference>
<protein>
    <recommendedName>
        <fullName evidence="2">FHA domain-containing protein</fullName>
    </recommendedName>
</protein>
<feature type="compositionally biased region" description="Acidic residues" evidence="1">
    <location>
        <begin position="211"/>
        <end position="220"/>
    </location>
</feature>
<evidence type="ECO:0000259" key="2">
    <source>
        <dbReference type="PROSITE" id="PS50006"/>
    </source>
</evidence>
<proteinExistence type="predicted"/>
<dbReference type="PROSITE" id="PS50006">
    <property type="entry name" value="FHA_DOMAIN"/>
    <property type="match status" value="1"/>
</dbReference>
<dbReference type="OrthoDB" id="687730at2759"/>
<organism evidence="3">
    <name type="scientific">Physcomitrium patens</name>
    <name type="common">Spreading-leaved earth moss</name>
    <name type="synonym">Physcomitrella patens</name>
    <dbReference type="NCBI Taxonomy" id="3218"/>
    <lineage>
        <taxon>Eukaryota</taxon>
        <taxon>Viridiplantae</taxon>
        <taxon>Streptophyta</taxon>
        <taxon>Embryophyta</taxon>
        <taxon>Bryophyta</taxon>
        <taxon>Bryophytina</taxon>
        <taxon>Bryopsida</taxon>
        <taxon>Funariidae</taxon>
        <taxon>Funariales</taxon>
        <taxon>Funariaceae</taxon>
        <taxon>Physcomitrium</taxon>
    </lineage>
</organism>
<dbReference type="Gene3D" id="2.60.200.20">
    <property type="match status" value="1"/>
</dbReference>
<dbReference type="EnsemblPlants" id="Pp3c2_15500V3.2">
    <property type="protein sequence ID" value="Pp3c2_15500V3.2"/>
    <property type="gene ID" value="Pp3c2_15500"/>
</dbReference>
<dbReference type="PANTHER" id="PTHR23308">
    <property type="entry name" value="NUCLEAR INHIBITOR OF PROTEIN PHOSPHATASE-1"/>
    <property type="match status" value="1"/>
</dbReference>
<dbReference type="SUPFAM" id="SSF49879">
    <property type="entry name" value="SMAD/FHA domain"/>
    <property type="match status" value="1"/>
</dbReference>
<sequence length="239" mass="25267">MPVLLAAVAGSATAGSLVVEFPASVATPHSYGTNGLLAIARKPLAARLDVSSSRAFGNSRFETRHSFPLGKRLRRSCLRASALQQTSTNSIKWVLDPVGDGNTSHLDAPVPLPSGFELASDAATIGRVKDRADVVIPVATVSGVHARLEKKKGVLYITDLDSTNGTFINNRRIRPGAVTPVAPGSHITFGDEHLAVFRFLQLEDSSPAETPTEESLEESVETPAEVVAEAPAPPQKEAQ</sequence>
<dbReference type="GO" id="GO:0003729">
    <property type="term" value="F:mRNA binding"/>
    <property type="evidence" value="ECO:0000318"/>
    <property type="project" value="GO_Central"/>
</dbReference>
<reference evidence="3 5" key="2">
    <citation type="journal article" date="2018" name="Plant J.">
        <title>The Physcomitrella patens chromosome-scale assembly reveals moss genome structure and evolution.</title>
        <authorList>
            <person name="Lang D."/>
            <person name="Ullrich K.K."/>
            <person name="Murat F."/>
            <person name="Fuchs J."/>
            <person name="Jenkins J."/>
            <person name="Haas F.B."/>
            <person name="Piednoel M."/>
            <person name="Gundlach H."/>
            <person name="Van Bel M."/>
            <person name="Meyberg R."/>
            <person name="Vives C."/>
            <person name="Morata J."/>
            <person name="Symeonidi A."/>
            <person name="Hiss M."/>
            <person name="Muchero W."/>
            <person name="Kamisugi Y."/>
            <person name="Saleh O."/>
            <person name="Blanc G."/>
            <person name="Decker E.L."/>
            <person name="van Gessel N."/>
            <person name="Grimwood J."/>
            <person name="Hayes R.D."/>
            <person name="Graham S.W."/>
            <person name="Gunter L.E."/>
            <person name="McDaniel S.F."/>
            <person name="Hoernstein S.N.W."/>
            <person name="Larsson A."/>
            <person name="Li F.W."/>
            <person name="Perroud P.F."/>
            <person name="Phillips J."/>
            <person name="Ranjan P."/>
            <person name="Rokshar D.S."/>
            <person name="Rothfels C.J."/>
            <person name="Schneider L."/>
            <person name="Shu S."/>
            <person name="Stevenson D.W."/>
            <person name="Thummler F."/>
            <person name="Tillich M."/>
            <person name="Villarreal Aguilar J.C."/>
            <person name="Widiez T."/>
            <person name="Wong G.K."/>
            <person name="Wymore A."/>
            <person name="Zhang Y."/>
            <person name="Zimmer A.D."/>
            <person name="Quatrano R.S."/>
            <person name="Mayer K.F.X."/>
            <person name="Goodstein D."/>
            <person name="Casacuberta J.M."/>
            <person name="Vandepoele K."/>
            <person name="Reski R."/>
            <person name="Cuming A.C."/>
            <person name="Tuskan G.A."/>
            <person name="Maumus F."/>
            <person name="Salse J."/>
            <person name="Schmutz J."/>
            <person name="Rensing S.A."/>
        </authorList>
    </citation>
    <scope>NUCLEOTIDE SEQUENCE [LARGE SCALE GENOMIC DNA]</scope>
    <source>
        <strain evidence="4 5">cv. Gransden 2004</strain>
    </source>
</reference>
<dbReference type="EnsemblPlants" id="Pp3c2_15500V3.1">
    <property type="protein sequence ID" value="Pp3c2_15500V3.1"/>
    <property type="gene ID" value="Pp3c2_15500"/>
</dbReference>
<dbReference type="RefSeq" id="XP_024363411.1">
    <property type="nucleotide sequence ID" value="XM_024507643.2"/>
</dbReference>
<dbReference type="KEGG" id="ppp:112276376"/>
<name>A9RV74_PHYPA</name>
<feature type="compositionally biased region" description="Low complexity" evidence="1">
    <location>
        <begin position="221"/>
        <end position="230"/>
    </location>
</feature>
<keyword evidence="5" id="KW-1185">Reference proteome</keyword>
<feature type="domain" description="FHA" evidence="2">
    <location>
        <begin position="123"/>
        <end position="173"/>
    </location>
</feature>